<protein>
    <submittedName>
        <fullName evidence="3">Persistence and stress-resistance toxin PasT</fullName>
    </submittedName>
</protein>
<organism evidence="3 4">
    <name type="scientific">Duganella phyllosphaerae</name>
    <dbReference type="NCBI Taxonomy" id="762836"/>
    <lineage>
        <taxon>Bacteria</taxon>
        <taxon>Pseudomonadati</taxon>
        <taxon>Pseudomonadota</taxon>
        <taxon>Betaproteobacteria</taxon>
        <taxon>Burkholderiales</taxon>
        <taxon>Oxalobacteraceae</taxon>
        <taxon>Telluria group</taxon>
        <taxon>Duganella</taxon>
    </lineage>
</organism>
<dbReference type="InterPro" id="IPR044996">
    <property type="entry name" value="COQ10-like"/>
</dbReference>
<sequence length="149" mass="16714">MAVVHKSVFLGYSAQQMFELVARIEDYPKFLPWCGGVDIRERTDNRTVASIGINYHGVKQSFTTSNDNVPFETIRMKLVDGPFKCLDGVWTFKALREDACKIELDLRYEFSSTILDKLVGPVFGMIANSMVDSFCKRAETVYGNAPIGG</sequence>
<evidence type="ECO:0000256" key="1">
    <source>
        <dbReference type="ARBA" id="ARBA00008918"/>
    </source>
</evidence>
<dbReference type="SUPFAM" id="SSF55961">
    <property type="entry name" value="Bet v1-like"/>
    <property type="match status" value="1"/>
</dbReference>
<dbReference type="PANTHER" id="PTHR12901">
    <property type="entry name" value="SPERM PROTEIN HOMOLOG"/>
    <property type="match status" value="1"/>
</dbReference>
<dbReference type="Proteomes" id="UP000175989">
    <property type="component" value="Unassembled WGS sequence"/>
</dbReference>
<evidence type="ECO:0000313" key="3">
    <source>
        <dbReference type="EMBL" id="OFA03505.1"/>
    </source>
</evidence>
<dbReference type="GO" id="GO:0048039">
    <property type="term" value="F:ubiquinone binding"/>
    <property type="evidence" value="ECO:0007669"/>
    <property type="project" value="InterPro"/>
</dbReference>
<comment type="caution">
    <text evidence="3">The sequence shown here is derived from an EMBL/GenBank/DDBJ whole genome shotgun (WGS) entry which is preliminary data.</text>
</comment>
<dbReference type="PATRIC" id="fig|762836.4.peg.1959"/>
<dbReference type="CDD" id="cd07813">
    <property type="entry name" value="COQ10p_like"/>
    <property type="match status" value="1"/>
</dbReference>
<feature type="domain" description="Coenzyme Q-binding protein COQ10 START" evidence="2">
    <location>
        <begin position="11"/>
        <end position="134"/>
    </location>
</feature>
<dbReference type="Gene3D" id="3.30.530.20">
    <property type="match status" value="1"/>
</dbReference>
<dbReference type="GO" id="GO:0045333">
    <property type="term" value="P:cellular respiration"/>
    <property type="evidence" value="ECO:0007669"/>
    <property type="project" value="InterPro"/>
</dbReference>
<dbReference type="PANTHER" id="PTHR12901:SF10">
    <property type="entry name" value="COENZYME Q-BINDING PROTEIN COQ10, MITOCHONDRIAL"/>
    <property type="match status" value="1"/>
</dbReference>
<dbReference type="RefSeq" id="WP_070247575.1">
    <property type="nucleotide sequence ID" value="NZ_LROM01000072.1"/>
</dbReference>
<dbReference type="Pfam" id="PF03364">
    <property type="entry name" value="Polyketide_cyc"/>
    <property type="match status" value="1"/>
</dbReference>
<reference evidence="4" key="1">
    <citation type="journal article" date="2016" name="Front. Microbiol.">
        <title>Molecular Keys to the Janthinobacterium and Duganella spp. Interaction with the Plant Pathogen Fusarium graminearum.</title>
        <authorList>
            <person name="Haack F.S."/>
            <person name="Poehlein A."/>
            <person name="Kroger C."/>
            <person name="Voigt C.A."/>
            <person name="Piepenbring M."/>
            <person name="Bode H.B."/>
            <person name="Daniel R."/>
            <person name="Schafer W."/>
            <person name="Streit W.R."/>
        </authorList>
    </citation>
    <scope>NUCLEOTIDE SEQUENCE [LARGE SCALE GENOMIC DNA]</scope>
    <source>
        <strain evidence="4">T54</strain>
    </source>
</reference>
<dbReference type="AlphaFoldDB" id="A0A1E7WV16"/>
<dbReference type="InterPro" id="IPR023393">
    <property type="entry name" value="START-like_dom_sf"/>
</dbReference>
<dbReference type="EMBL" id="LROM01000072">
    <property type="protein sequence ID" value="OFA03505.1"/>
    <property type="molecule type" value="Genomic_DNA"/>
</dbReference>
<dbReference type="OrthoDB" id="9804759at2"/>
<evidence type="ECO:0000259" key="2">
    <source>
        <dbReference type="Pfam" id="PF03364"/>
    </source>
</evidence>
<gene>
    <name evidence="3" type="primary">pasT</name>
    <name evidence="3" type="ORF">DUPY_18870</name>
</gene>
<accession>A0A1E7WV16</accession>
<evidence type="ECO:0000313" key="4">
    <source>
        <dbReference type="Proteomes" id="UP000175989"/>
    </source>
</evidence>
<proteinExistence type="inferred from homology"/>
<name>A0A1E7WV16_9BURK</name>
<dbReference type="InterPro" id="IPR005031">
    <property type="entry name" value="COQ10_START"/>
</dbReference>
<comment type="similarity">
    <text evidence="1">Belongs to the ribosome association toxin RatA family.</text>
</comment>
<keyword evidence="4" id="KW-1185">Reference proteome</keyword>